<feature type="domain" description="PAN2-PAN3 deadenylation complex catalytic subunit PAN2 N-terminal" evidence="2">
    <location>
        <begin position="190"/>
        <end position="386"/>
    </location>
</feature>
<dbReference type="EMBL" id="GEEE01002673">
    <property type="protein sequence ID" value="JAP60552.1"/>
    <property type="molecule type" value="Transcribed_RNA"/>
</dbReference>
<sequence length="631" mass="68641">KDRLTVLTSLVVWFQLRVMDAVGLVGGQQSQPFMLDDDCNQFYRTGGYWLMATQPMNGLFPISRIGGIAFDPCEELTWCVTRTGQLTAFYGNTLEPYMTTPVSPATNPGPSEVIPAEPCELRQIIPSPRLDEHVVYILGRDALYVYSKFGKQLAFSTDPSMQAMECMVACSSTSTGLGGLAENDYGDFDRFFCGGLQSELLELDGRGQWGQVARSINVGDAGCVILEPFSLGLCAANTCGQVKIIDPRSALGVVRQIDAHTGEISDMSVMNNGYTLVTCGWSRMADSSLRIDRLANVYDLRMARTQAGMSSLVDPSLLSYSPACPNSFIVASQTGSFQTLEWGERNLSTETVGNLLLGYDRLDSICQSRNGQCLLFATETGNLHLYSTDLHSCRFNLNSMPTSFASPFAEGLNPIDMSPPPIGTDSAEFPPTANAAIAYRTGRMLNRVAKAAAASIDLQVFGASLYQPAGPLTGVASSLDHLLRLAEHKKMLAVPEALAVALKPVDYDDEDFTLSSLPFLDEPPLCEPAELSEWVCTVTGSRRDGFTSDWPPDLCGDRSRKMLPPDPKVLAQANQKGIGRKPSFLGPVWYPYEPLTFSPDFSDFGPLGCPKQQDSLSHVDQMVKMLGSQAN</sequence>
<dbReference type="InterPro" id="IPR015943">
    <property type="entry name" value="WD40/YVTN_repeat-like_dom_sf"/>
</dbReference>
<dbReference type="AlphaFoldDB" id="A0A0V0J468"/>
<organism evidence="3">
    <name type="scientific">Schistocephalus solidus</name>
    <name type="common">Tapeworm</name>
    <dbReference type="NCBI Taxonomy" id="70667"/>
    <lineage>
        <taxon>Eukaryota</taxon>
        <taxon>Metazoa</taxon>
        <taxon>Spiralia</taxon>
        <taxon>Lophotrochozoa</taxon>
        <taxon>Platyhelminthes</taxon>
        <taxon>Cestoda</taxon>
        <taxon>Eucestoda</taxon>
        <taxon>Diphyllobothriidea</taxon>
        <taxon>Diphyllobothriidae</taxon>
        <taxon>Schistocephalus</taxon>
    </lineage>
</organism>
<dbReference type="PANTHER" id="PTHR15728:SF0">
    <property type="entry name" value="PAN2-PAN3 DEADENYLATION COMPLEX CATALYTIC SUBUNIT PAN2"/>
    <property type="match status" value="1"/>
</dbReference>
<dbReference type="InterPro" id="IPR048841">
    <property type="entry name" value="PAN2_N"/>
</dbReference>
<dbReference type="Pfam" id="PF20770">
    <property type="entry name" value="PAN2_N"/>
    <property type="match status" value="1"/>
</dbReference>
<dbReference type="PANTHER" id="PTHR15728">
    <property type="entry name" value="DEADENYLATION COMPLEX CATALYTIC SUBUNIT PAN2"/>
    <property type="match status" value="1"/>
</dbReference>
<evidence type="ECO:0000313" key="3">
    <source>
        <dbReference type="EMBL" id="JAP60552.1"/>
    </source>
</evidence>
<gene>
    <name evidence="3" type="primary">PAN2</name>
    <name evidence="3" type="ORF">TR152851</name>
</gene>
<dbReference type="GO" id="GO:0000289">
    <property type="term" value="P:nuclear-transcribed mRNA poly(A) tail shortening"/>
    <property type="evidence" value="ECO:0007669"/>
    <property type="project" value="TreeGrafter"/>
</dbReference>
<dbReference type="SUPFAM" id="SSF50978">
    <property type="entry name" value="WD40 repeat-like"/>
    <property type="match status" value="1"/>
</dbReference>
<evidence type="ECO:0000256" key="1">
    <source>
        <dbReference type="SAM" id="SignalP"/>
    </source>
</evidence>
<dbReference type="GO" id="GO:0000932">
    <property type="term" value="C:P-body"/>
    <property type="evidence" value="ECO:0007669"/>
    <property type="project" value="TreeGrafter"/>
</dbReference>
<dbReference type="InterPro" id="IPR050785">
    <property type="entry name" value="PAN2-PAN3_catalytic_subunit"/>
</dbReference>
<keyword evidence="1" id="KW-0732">Signal</keyword>
<feature type="non-terminal residue" evidence="3">
    <location>
        <position position="1"/>
    </location>
</feature>
<name>A0A0V0J468_SCHSO</name>
<feature type="chain" id="PRO_5006866689" evidence="1">
    <location>
        <begin position="22"/>
        <end position="631"/>
    </location>
</feature>
<protein>
    <submittedName>
        <fullName evidence="3">PAB-dependent poly(A)-specific ribonuclease subunit PAN2</fullName>
    </submittedName>
</protein>
<dbReference type="InterPro" id="IPR036322">
    <property type="entry name" value="WD40_repeat_dom_sf"/>
</dbReference>
<evidence type="ECO:0000259" key="2">
    <source>
        <dbReference type="Pfam" id="PF20770"/>
    </source>
</evidence>
<dbReference type="GO" id="GO:0031251">
    <property type="term" value="C:PAN complex"/>
    <property type="evidence" value="ECO:0007669"/>
    <property type="project" value="TreeGrafter"/>
</dbReference>
<proteinExistence type="predicted"/>
<accession>A0A0V0J468</accession>
<reference evidence="3" key="1">
    <citation type="submission" date="2016-01" db="EMBL/GenBank/DDBJ databases">
        <title>Reference transcriptome for the parasite Schistocephalus solidus: insights into the molecular evolution of parasitism.</title>
        <authorList>
            <person name="Hebert F.O."/>
            <person name="Grambauer S."/>
            <person name="Barber I."/>
            <person name="Landry C.R."/>
            <person name="Aubin-Horth N."/>
        </authorList>
    </citation>
    <scope>NUCLEOTIDE SEQUENCE</scope>
</reference>
<dbReference type="Gene3D" id="2.130.10.10">
    <property type="entry name" value="YVTN repeat-like/Quinoprotein amine dehydrogenase"/>
    <property type="match status" value="1"/>
</dbReference>
<feature type="signal peptide" evidence="1">
    <location>
        <begin position="1"/>
        <end position="21"/>
    </location>
</feature>
<dbReference type="GO" id="GO:0004535">
    <property type="term" value="F:poly(A)-specific ribonuclease activity"/>
    <property type="evidence" value="ECO:0007669"/>
    <property type="project" value="TreeGrafter"/>
</dbReference>